<protein>
    <submittedName>
        <fullName evidence="7">YihY/virulence factor BrkB family protein</fullName>
    </submittedName>
</protein>
<comment type="caution">
    <text evidence="7">The sequence shown here is derived from an EMBL/GenBank/DDBJ whole genome shotgun (WGS) entry which is preliminary data.</text>
</comment>
<keyword evidence="5 6" id="KW-0472">Membrane</keyword>
<evidence type="ECO:0000256" key="3">
    <source>
        <dbReference type="ARBA" id="ARBA00022692"/>
    </source>
</evidence>
<proteinExistence type="predicted"/>
<keyword evidence="4 6" id="KW-1133">Transmembrane helix</keyword>
<dbReference type="PANTHER" id="PTHR30213:SF0">
    <property type="entry name" value="UPF0761 MEMBRANE PROTEIN YIHY"/>
    <property type="match status" value="1"/>
</dbReference>
<dbReference type="Proteomes" id="UP001595530">
    <property type="component" value="Unassembled WGS sequence"/>
</dbReference>
<dbReference type="NCBIfam" id="TIGR00765">
    <property type="entry name" value="yihY_not_rbn"/>
    <property type="match status" value="1"/>
</dbReference>
<feature type="transmembrane region" description="Helical" evidence="6">
    <location>
        <begin position="143"/>
        <end position="170"/>
    </location>
</feature>
<dbReference type="InterPro" id="IPR017039">
    <property type="entry name" value="Virul_fac_BrkB"/>
</dbReference>
<dbReference type="PIRSF" id="PIRSF035875">
    <property type="entry name" value="RNase_BN"/>
    <property type="match status" value="1"/>
</dbReference>
<organism evidence="7 8">
    <name type="scientific">Undibacterium arcticum</name>
    <dbReference type="NCBI Taxonomy" id="1762892"/>
    <lineage>
        <taxon>Bacteria</taxon>
        <taxon>Pseudomonadati</taxon>
        <taxon>Pseudomonadota</taxon>
        <taxon>Betaproteobacteria</taxon>
        <taxon>Burkholderiales</taxon>
        <taxon>Oxalobacteraceae</taxon>
        <taxon>Undibacterium</taxon>
    </lineage>
</organism>
<feature type="transmembrane region" description="Helical" evidence="6">
    <location>
        <begin position="37"/>
        <end position="62"/>
    </location>
</feature>
<evidence type="ECO:0000313" key="8">
    <source>
        <dbReference type="Proteomes" id="UP001595530"/>
    </source>
</evidence>
<gene>
    <name evidence="7" type="ORF">ACFOFO_24225</name>
</gene>
<evidence type="ECO:0000256" key="2">
    <source>
        <dbReference type="ARBA" id="ARBA00022475"/>
    </source>
</evidence>
<dbReference type="EMBL" id="JBHRTP010000096">
    <property type="protein sequence ID" value="MFC3111021.1"/>
    <property type="molecule type" value="Genomic_DNA"/>
</dbReference>
<keyword evidence="8" id="KW-1185">Reference proteome</keyword>
<name>A0ABV7F9U8_9BURK</name>
<accession>A0ABV7F9U8</accession>
<dbReference type="RefSeq" id="WP_390333239.1">
    <property type="nucleotide sequence ID" value="NZ_JBHRTP010000096.1"/>
</dbReference>
<comment type="subcellular location">
    <subcellularLocation>
        <location evidence="1">Cell membrane</location>
        <topology evidence="1">Multi-pass membrane protein</topology>
    </subcellularLocation>
</comment>
<evidence type="ECO:0000313" key="7">
    <source>
        <dbReference type="EMBL" id="MFC3111021.1"/>
    </source>
</evidence>
<feature type="transmembrane region" description="Helical" evidence="6">
    <location>
        <begin position="103"/>
        <end position="123"/>
    </location>
</feature>
<evidence type="ECO:0000256" key="1">
    <source>
        <dbReference type="ARBA" id="ARBA00004651"/>
    </source>
</evidence>
<sequence>MGPLGKRNARLTARMIASDPLRFALQVMRSFRANQGFLLAGAVAYYTLLSVVPLFTFLLLTLSSLLDEASLLSTLNKYLTLLLPNQTSLIVEQARSLLAHRQVVGSVLTVALLFFGSMTFSILENAMSVIFTHRAGVRRRHFLVSALLPYLFILFLGVGLLVTAIISSLLQTLGAEQINIFGRELSLDRLSIVLLYLLGLGGEILMLTAIYMVMPVGHLRLRHALIGGSVAALLWEITRRILVWYFTTLSLVNVVYGSLASTIVALLTFEFAAIILLLGAQVIAEYERLMLAGAWSETSTPMQV</sequence>
<feature type="transmembrane region" description="Helical" evidence="6">
    <location>
        <begin position="225"/>
        <end position="247"/>
    </location>
</feature>
<keyword evidence="2" id="KW-1003">Cell membrane</keyword>
<keyword evidence="3 6" id="KW-0812">Transmembrane</keyword>
<feature type="transmembrane region" description="Helical" evidence="6">
    <location>
        <begin position="190"/>
        <end position="213"/>
    </location>
</feature>
<reference evidence="8" key="1">
    <citation type="journal article" date="2019" name="Int. J. Syst. Evol. Microbiol.">
        <title>The Global Catalogue of Microorganisms (GCM) 10K type strain sequencing project: providing services to taxonomists for standard genome sequencing and annotation.</title>
        <authorList>
            <consortium name="The Broad Institute Genomics Platform"/>
            <consortium name="The Broad Institute Genome Sequencing Center for Infectious Disease"/>
            <person name="Wu L."/>
            <person name="Ma J."/>
        </authorList>
    </citation>
    <scope>NUCLEOTIDE SEQUENCE [LARGE SCALE GENOMIC DNA]</scope>
    <source>
        <strain evidence="8">KCTC 42986</strain>
    </source>
</reference>
<feature type="transmembrane region" description="Helical" evidence="6">
    <location>
        <begin position="259"/>
        <end position="280"/>
    </location>
</feature>
<dbReference type="PANTHER" id="PTHR30213">
    <property type="entry name" value="INNER MEMBRANE PROTEIN YHJD"/>
    <property type="match status" value="1"/>
</dbReference>
<evidence type="ECO:0000256" key="6">
    <source>
        <dbReference type="SAM" id="Phobius"/>
    </source>
</evidence>
<evidence type="ECO:0000256" key="5">
    <source>
        <dbReference type="ARBA" id="ARBA00023136"/>
    </source>
</evidence>
<evidence type="ECO:0000256" key="4">
    <source>
        <dbReference type="ARBA" id="ARBA00022989"/>
    </source>
</evidence>
<dbReference type="Pfam" id="PF03631">
    <property type="entry name" value="Virul_fac_BrkB"/>
    <property type="match status" value="1"/>
</dbReference>